<dbReference type="Pfam" id="PF12215">
    <property type="entry name" value="Glyco_hydr_116N"/>
    <property type="match status" value="1"/>
</dbReference>
<accession>A0A8J6TXF5</accession>
<dbReference type="InterPro" id="IPR052566">
    <property type="entry name" value="Non-lysos_glucosylceramidase"/>
</dbReference>
<name>A0A8J6TXF5_9FIRM</name>
<dbReference type="InterPro" id="IPR008928">
    <property type="entry name" value="6-hairpin_glycosidase_sf"/>
</dbReference>
<sequence length="815" mass="91706">MNKTYTGDKLNYIGFPLGGLGAGMFNVEGTGAFAAFSLRNAPNVNLEPCLFSAVTVKGEHNISRVIESQVPKHKIYGAATAPTVSRPYEENFARGTGSYGRTYGLPRFKNAVFSAHFPFADICFEDDAFPLTTSLTAWSPFTPPNADDSSYPLAYLEYTFENKTDHPIEAVYYYSSMNFMVLGDGNRSAYRAGNGFVLSQDGTQKQPWNQGAFFASVNDPTVKVNTALFRGGWYDTLTMLWNDIQAAKTIDCDRENDPDYPNPGASLSVEFSLNPGEKKTIVVNCGWYVPDSRLRVGHEKDLDKYTDEELLGLERYRPWYTTRFSSAEEVGAFAADQYERLYQATKLFSDTFYASTLPDVVMEAVGANLSILKSPTALRQTDGRLWCWEGSCDSVGSCHGSCTHVWNYAQALCHLFPEMERSLRQTEFFDSQNEEGHQNFRSSLPIGETGHDFHAAADGQLGGILKVYREFLICGDEAWLKKFWPRVRSSMDYCIGLWDKKREGVLKEPHHNTYDIEFWGADVMCSSFYVSALKAMVEMGKVLGENCEEYQQLMEKGLSYLSENLYNGEYFYQQVEWKTLEAKPGQSAINDRISPEAEALIEEHGPKYQYGKGCISDGVLGFWMAEVCGLHGFGDTEKIASHLNCIHRYNLPENLLEHSNPQRPGYCLGDESGLLLCSWPHGEKPFLPFVYSDEVWTGIEYQVASHLMFMGEIEKGLDIVRACRNRYQGDVRNPFDEYECGHWYARAMASYGLLEGMTGIQYDAYHKTLKIDPRIEGDFDSFICTDTGYGLAGIKDGKPYLNVVSGTIEAEQIVQ</sequence>
<proteinExistence type="predicted"/>
<evidence type="ECO:0000259" key="2">
    <source>
        <dbReference type="Pfam" id="PF12215"/>
    </source>
</evidence>
<reference evidence="3" key="1">
    <citation type="submission" date="2020-08" db="EMBL/GenBank/DDBJ databases">
        <title>Genome public.</title>
        <authorList>
            <person name="Liu C."/>
            <person name="Sun Q."/>
        </authorList>
    </citation>
    <scope>NUCLEOTIDE SEQUENCE</scope>
    <source>
        <strain evidence="3">NSJ-15</strain>
    </source>
</reference>
<evidence type="ECO:0000259" key="1">
    <source>
        <dbReference type="Pfam" id="PF04685"/>
    </source>
</evidence>
<evidence type="ECO:0000313" key="3">
    <source>
        <dbReference type="EMBL" id="MBC8611125.1"/>
    </source>
</evidence>
<protein>
    <recommendedName>
        <fullName evidence="5">Beta-glucosidase</fullName>
    </recommendedName>
</protein>
<dbReference type="GO" id="GO:0004553">
    <property type="term" value="F:hydrolase activity, hydrolyzing O-glycosyl compounds"/>
    <property type="evidence" value="ECO:0007669"/>
    <property type="project" value="InterPro"/>
</dbReference>
<feature type="domain" description="Glycosyl-hydrolase family 116 catalytic region" evidence="1">
    <location>
        <begin position="451"/>
        <end position="752"/>
    </location>
</feature>
<dbReference type="Pfam" id="PF04685">
    <property type="entry name" value="DUF608"/>
    <property type="match status" value="1"/>
</dbReference>
<dbReference type="GO" id="GO:0005975">
    <property type="term" value="P:carbohydrate metabolic process"/>
    <property type="evidence" value="ECO:0007669"/>
    <property type="project" value="InterPro"/>
</dbReference>
<dbReference type="RefSeq" id="WP_187536540.1">
    <property type="nucleotide sequence ID" value="NZ_JACRTL010000004.1"/>
</dbReference>
<dbReference type="PANTHER" id="PTHR12654">
    <property type="entry name" value="BILE ACID BETA-GLUCOSIDASE-RELATED"/>
    <property type="match status" value="1"/>
</dbReference>
<gene>
    <name evidence="3" type="ORF">H8702_08360</name>
</gene>
<dbReference type="InterPro" id="IPR024462">
    <property type="entry name" value="GH116_N"/>
</dbReference>
<evidence type="ECO:0008006" key="5">
    <source>
        <dbReference type="Google" id="ProtNLM"/>
    </source>
</evidence>
<dbReference type="InterPro" id="IPR012341">
    <property type="entry name" value="6hp_glycosidase-like_sf"/>
</dbReference>
<dbReference type="Proteomes" id="UP000632659">
    <property type="component" value="Unassembled WGS sequence"/>
</dbReference>
<dbReference type="InterPro" id="IPR006775">
    <property type="entry name" value="GH116_catalytic"/>
</dbReference>
<dbReference type="AlphaFoldDB" id="A0A8J6TXF5"/>
<organism evidence="3 4">
    <name type="scientific">Massiliimalia timonensis</name>
    <dbReference type="NCBI Taxonomy" id="1987501"/>
    <lineage>
        <taxon>Bacteria</taxon>
        <taxon>Bacillati</taxon>
        <taxon>Bacillota</taxon>
        <taxon>Clostridia</taxon>
        <taxon>Eubacteriales</taxon>
        <taxon>Oscillospiraceae</taxon>
        <taxon>Massiliimalia</taxon>
    </lineage>
</organism>
<dbReference type="Gene3D" id="1.50.10.10">
    <property type="match status" value="1"/>
</dbReference>
<comment type="caution">
    <text evidence="3">The sequence shown here is derived from an EMBL/GenBank/DDBJ whole genome shotgun (WGS) entry which is preliminary data.</text>
</comment>
<dbReference type="SUPFAM" id="SSF48208">
    <property type="entry name" value="Six-hairpin glycosidases"/>
    <property type="match status" value="1"/>
</dbReference>
<keyword evidence="4" id="KW-1185">Reference proteome</keyword>
<feature type="domain" description="Glycosyl-hydrolase family 116 N-terminal" evidence="2">
    <location>
        <begin position="14"/>
        <end position="340"/>
    </location>
</feature>
<dbReference type="EMBL" id="JACRTL010000004">
    <property type="protein sequence ID" value="MBC8611125.1"/>
    <property type="molecule type" value="Genomic_DNA"/>
</dbReference>
<evidence type="ECO:0000313" key="4">
    <source>
        <dbReference type="Proteomes" id="UP000632659"/>
    </source>
</evidence>
<dbReference type="PANTHER" id="PTHR12654:SF0">
    <property type="entry name" value="NON-LYSOSOMAL GLUCOSYLCERAMIDASE"/>
    <property type="match status" value="1"/>
</dbReference>